<feature type="compositionally biased region" description="Basic residues" evidence="9">
    <location>
        <begin position="340"/>
        <end position="350"/>
    </location>
</feature>
<protein>
    <recommendedName>
        <fullName evidence="11">SUEL-type lectin domain-containing protein</fullName>
    </recommendedName>
</protein>
<feature type="domain" description="SUEL-type lectin" evidence="11">
    <location>
        <begin position="50"/>
        <end position="142"/>
    </location>
</feature>
<dbReference type="Pfam" id="PF14851">
    <property type="entry name" value="FAM176"/>
    <property type="match status" value="1"/>
</dbReference>
<dbReference type="InterPro" id="IPR000922">
    <property type="entry name" value="Lectin_gal-bd_dom"/>
</dbReference>
<dbReference type="CDD" id="cd22828">
    <property type="entry name" value="Gal_Rha_Lectin_EVA1_EVA1C_rpt1"/>
    <property type="match status" value="1"/>
</dbReference>
<dbReference type="PROSITE" id="PS50228">
    <property type="entry name" value="SUEL_LECTIN"/>
    <property type="match status" value="2"/>
</dbReference>
<feature type="region of interest" description="Disordered" evidence="9">
    <location>
        <begin position="390"/>
        <end position="455"/>
    </location>
</feature>
<accession>A0A9D3MAT4</accession>
<feature type="region of interest" description="Disordered" evidence="9">
    <location>
        <begin position="258"/>
        <end position="280"/>
    </location>
</feature>
<evidence type="ECO:0000256" key="1">
    <source>
        <dbReference type="ARBA" id="ARBA00004167"/>
    </source>
</evidence>
<keyword evidence="6" id="KW-0677">Repeat</keyword>
<organism evidence="12 13">
    <name type="scientific">Anguilla anguilla</name>
    <name type="common">European freshwater eel</name>
    <name type="synonym">Muraena anguilla</name>
    <dbReference type="NCBI Taxonomy" id="7936"/>
    <lineage>
        <taxon>Eukaryota</taxon>
        <taxon>Metazoa</taxon>
        <taxon>Chordata</taxon>
        <taxon>Craniata</taxon>
        <taxon>Vertebrata</taxon>
        <taxon>Euteleostomi</taxon>
        <taxon>Actinopterygii</taxon>
        <taxon>Neopterygii</taxon>
        <taxon>Teleostei</taxon>
        <taxon>Anguilliformes</taxon>
        <taxon>Anguillidae</taxon>
        <taxon>Anguilla</taxon>
    </lineage>
</organism>
<keyword evidence="8 10" id="KW-0472">Membrane</keyword>
<comment type="subcellular location">
    <subcellularLocation>
        <location evidence="1">Membrane</location>
        <topology evidence="1">Single-pass membrane protein</topology>
    </subcellularLocation>
</comment>
<evidence type="ECO:0000256" key="9">
    <source>
        <dbReference type="SAM" id="MobiDB-lite"/>
    </source>
</evidence>
<dbReference type="FunFam" id="2.60.120.740:FF:000003">
    <property type="entry name" value="Protein eva-1 homolog C"/>
    <property type="match status" value="1"/>
</dbReference>
<evidence type="ECO:0000256" key="7">
    <source>
        <dbReference type="ARBA" id="ARBA00022989"/>
    </source>
</evidence>
<keyword evidence="3" id="KW-0348">Hemagglutinin</keyword>
<dbReference type="Pfam" id="PF02140">
    <property type="entry name" value="SUEL_Lectin"/>
    <property type="match status" value="2"/>
</dbReference>
<dbReference type="PANTHER" id="PTHR46780">
    <property type="entry name" value="PROTEIN EVA-1"/>
    <property type="match status" value="1"/>
</dbReference>
<keyword evidence="4 10" id="KW-0812">Transmembrane</keyword>
<evidence type="ECO:0000256" key="8">
    <source>
        <dbReference type="ARBA" id="ARBA00023136"/>
    </source>
</evidence>
<evidence type="ECO:0000313" key="12">
    <source>
        <dbReference type="EMBL" id="KAG5844627.1"/>
    </source>
</evidence>
<keyword evidence="5" id="KW-0430">Lectin</keyword>
<sequence>MLLCFSSPRQRWRLIDIFYYILLLWTKEMDGLANFSNYLTRIIQSHAAHACDGERMRLHCPRHSTISVLSAFYGLSETEHCGPATGVREPSDRTCSSFTALQKLLAECQGHRDCQLLVNKQVFGRDPCPGTSKYLHVSYKCKPTEHRKKVGCQGEHVKLRCKYPRVLNIYAAAYGRAMEEEEYCSSDDKEPPPFECLFHGAVDVVTKACYAKPRCVIAVNDQNFRDPCFPGIRKYLTILFACVPQTLLREADPNAFSVPGPTSVPKRNNDSGVPPYPKGSRLPDKRRFILSNSLTAYGYIKEHPEMAALLFVSSTCVGLICTLLAVSVRLSCRQASGGGARRKAPPKKGAGRREEEGAGAEGGRGGDGGGVGGQRLLGLRRRQEGLVRLGGDAADAGGGRLGGKDRAARAGHPGDLDERVPQRDPRGTSLTHTQHSVTHPRNGAQPNQSIKDLFF</sequence>
<name>A0A9D3MAT4_ANGAN</name>
<proteinExistence type="inferred from homology"/>
<evidence type="ECO:0000313" key="13">
    <source>
        <dbReference type="Proteomes" id="UP001044222"/>
    </source>
</evidence>
<dbReference type="GO" id="GO:0030246">
    <property type="term" value="F:carbohydrate binding"/>
    <property type="evidence" value="ECO:0007669"/>
    <property type="project" value="UniProtKB-KW"/>
</dbReference>
<dbReference type="GO" id="GO:0016020">
    <property type="term" value="C:membrane"/>
    <property type="evidence" value="ECO:0007669"/>
    <property type="project" value="UniProtKB-SubCell"/>
</dbReference>
<dbReference type="InterPro" id="IPR039500">
    <property type="entry name" value="EVA1_dom"/>
</dbReference>
<dbReference type="InterPro" id="IPR043159">
    <property type="entry name" value="Lectin_gal-bd_sf"/>
</dbReference>
<dbReference type="Proteomes" id="UP001044222">
    <property type="component" value="Chromosome 8"/>
</dbReference>
<feature type="compositionally biased region" description="Gly residues" evidence="9">
    <location>
        <begin position="359"/>
        <end position="375"/>
    </location>
</feature>
<gene>
    <name evidence="12" type="ORF">ANANG_G00164500</name>
</gene>
<dbReference type="CDD" id="cd22829">
    <property type="entry name" value="Gal_Rha_Lectin_EVA1_EVA1C_rpt2"/>
    <property type="match status" value="1"/>
</dbReference>
<dbReference type="EMBL" id="JAFIRN010000008">
    <property type="protein sequence ID" value="KAG5844627.1"/>
    <property type="molecule type" value="Genomic_DNA"/>
</dbReference>
<evidence type="ECO:0000256" key="5">
    <source>
        <dbReference type="ARBA" id="ARBA00022734"/>
    </source>
</evidence>
<feature type="domain" description="SUEL-type lectin" evidence="11">
    <location>
        <begin position="151"/>
        <end position="243"/>
    </location>
</feature>
<keyword evidence="7 10" id="KW-1133">Transmembrane helix</keyword>
<evidence type="ECO:0000256" key="4">
    <source>
        <dbReference type="ARBA" id="ARBA00022692"/>
    </source>
</evidence>
<dbReference type="AlphaFoldDB" id="A0A9D3MAT4"/>
<feature type="transmembrane region" description="Helical" evidence="10">
    <location>
        <begin position="306"/>
        <end position="326"/>
    </location>
</feature>
<comment type="caution">
    <text evidence="12">The sequence shown here is derived from an EMBL/GenBank/DDBJ whole genome shotgun (WGS) entry which is preliminary data.</text>
</comment>
<comment type="similarity">
    <text evidence="2">Belongs to the EVA1 family.</text>
</comment>
<reference evidence="12" key="1">
    <citation type="submission" date="2021-01" db="EMBL/GenBank/DDBJ databases">
        <title>A chromosome-scale assembly of European eel, Anguilla anguilla.</title>
        <authorList>
            <person name="Henkel C."/>
            <person name="Jong-Raadsen S.A."/>
            <person name="Dufour S."/>
            <person name="Weltzien F.-A."/>
            <person name="Palstra A.P."/>
            <person name="Pelster B."/>
            <person name="Spaink H.P."/>
            <person name="Van Den Thillart G.E."/>
            <person name="Jansen H."/>
            <person name="Zahm M."/>
            <person name="Klopp C."/>
            <person name="Cedric C."/>
            <person name="Louis A."/>
            <person name="Berthelot C."/>
            <person name="Parey E."/>
            <person name="Roest Crollius H."/>
            <person name="Montfort J."/>
            <person name="Robinson-Rechavi M."/>
            <person name="Bucao C."/>
            <person name="Bouchez O."/>
            <person name="Gislard M."/>
            <person name="Lluch J."/>
            <person name="Milhes M."/>
            <person name="Lampietro C."/>
            <person name="Lopez Roques C."/>
            <person name="Donnadieu C."/>
            <person name="Braasch I."/>
            <person name="Desvignes T."/>
            <person name="Postlethwait J."/>
            <person name="Bobe J."/>
            <person name="Guiguen Y."/>
            <person name="Dirks R."/>
        </authorList>
    </citation>
    <scope>NUCLEOTIDE SEQUENCE</scope>
    <source>
        <strain evidence="12">Tag_6206</strain>
        <tissue evidence="12">Liver</tissue>
    </source>
</reference>
<evidence type="ECO:0000256" key="2">
    <source>
        <dbReference type="ARBA" id="ARBA00006023"/>
    </source>
</evidence>
<evidence type="ECO:0000256" key="3">
    <source>
        <dbReference type="ARBA" id="ARBA00022546"/>
    </source>
</evidence>
<evidence type="ECO:0000256" key="6">
    <source>
        <dbReference type="ARBA" id="ARBA00022737"/>
    </source>
</evidence>
<feature type="compositionally biased region" description="Polar residues" evidence="9">
    <location>
        <begin position="428"/>
        <end position="455"/>
    </location>
</feature>
<feature type="region of interest" description="Disordered" evidence="9">
    <location>
        <begin position="335"/>
        <end position="375"/>
    </location>
</feature>
<feature type="compositionally biased region" description="Basic and acidic residues" evidence="9">
    <location>
        <begin position="402"/>
        <end position="426"/>
    </location>
</feature>
<evidence type="ECO:0000259" key="11">
    <source>
        <dbReference type="PROSITE" id="PS50228"/>
    </source>
</evidence>
<dbReference type="Gene3D" id="2.60.120.740">
    <property type="match status" value="2"/>
</dbReference>
<evidence type="ECO:0000256" key="10">
    <source>
        <dbReference type="SAM" id="Phobius"/>
    </source>
</evidence>
<keyword evidence="13" id="KW-1185">Reference proteome</keyword>